<dbReference type="Proteomes" id="UP000194137">
    <property type="component" value="Chromosome"/>
</dbReference>
<proteinExistence type="predicted"/>
<organism evidence="1 2">
    <name type="scientific">Pseudorhodoplanes sinuspersici</name>
    <dbReference type="NCBI Taxonomy" id="1235591"/>
    <lineage>
        <taxon>Bacteria</taxon>
        <taxon>Pseudomonadati</taxon>
        <taxon>Pseudomonadota</taxon>
        <taxon>Alphaproteobacteria</taxon>
        <taxon>Hyphomicrobiales</taxon>
        <taxon>Pseudorhodoplanes</taxon>
    </lineage>
</organism>
<keyword evidence="2" id="KW-1185">Reference proteome</keyword>
<evidence type="ECO:0000313" key="1">
    <source>
        <dbReference type="EMBL" id="ARQ00901.1"/>
    </source>
</evidence>
<accession>A0A1W6ZUV3</accession>
<dbReference type="AlphaFoldDB" id="A0A1W6ZUV3"/>
<evidence type="ECO:0000313" key="2">
    <source>
        <dbReference type="Proteomes" id="UP000194137"/>
    </source>
</evidence>
<dbReference type="Gene3D" id="1.10.150.20">
    <property type="entry name" value="5' to 3' exonuclease, C-terminal subdomain"/>
    <property type="match status" value="2"/>
</dbReference>
<dbReference type="EMBL" id="CP021112">
    <property type="protein sequence ID" value="ARQ00901.1"/>
    <property type="molecule type" value="Genomic_DNA"/>
</dbReference>
<dbReference type="KEGG" id="psin:CAK95_18740"/>
<reference evidence="1 2" key="1">
    <citation type="submission" date="2017-05" db="EMBL/GenBank/DDBJ databases">
        <title>Full genome sequence of Pseudorhodoplanes sinuspersici.</title>
        <authorList>
            <person name="Dastgheib S.M.M."/>
            <person name="Shavandi M."/>
            <person name="Tirandaz H."/>
        </authorList>
    </citation>
    <scope>NUCLEOTIDE SEQUENCE [LARGE SCALE GENOMIC DNA]</scope>
    <source>
        <strain evidence="1 2">RIPI110</strain>
    </source>
</reference>
<protein>
    <submittedName>
        <fullName evidence="1">Ferredoxin</fullName>
    </submittedName>
</protein>
<dbReference type="OrthoDB" id="9794786at2"/>
<dbReference type="InterPro" id="IPR025567">
    <property type="entry name" value="DUF4332"/>
</dbReference>
<gene>
    <name evidence="1" type="ORF">CAK95_18740</name>
</gene>
<name>A0A1W6ZUV3_9HYPH</name>
<dbReference type="Pfam" id="PF14229">
    <property type="entry name" value="DUF4332"/>
    <property type="match status" value="1"/>
</dbReference>
<sequence>MSKSLKNLDGLGSDVILSLKSAGIRTSEKLLEAAKSPKGRKELSAKTGIDQARLLRFANLADKLRVKGLGEGYAELLCRVGVDTVRELKYRNPEKLAAAMREKNDKLKLVRLVPTEKAVGRWVEAAKKLPQKISY</sequence>
<dbReference type="RefSeq" id="WP_086089296.1">
    <property type="nucleotide sequence ID" value="NZ_CP021112.1"/>
</dbReference>
<dbReference type="STRING" id="1235591.CAK95_18740"/>